<dbReference type="PANTHER" id="PTHR23149">
    <property type="entry name" value="G PATCH DOMAIN CONTAINING PROTEIN"/>
    <property type="match status" value="1"/>
</dbReference>
<comment type="caution">
    <text evidence="2">The sequence shown here is derived from an EMBL/GenBank/DDBJ whole genome shotgun (WGS) entry which is preliminary data.</text>
</comment>
<protein>
    <recommendedName>
        <fullName evidence="1">G-patch domain-containing protein</fullName>
    </recommendedName>
</protein>
<organism evidence="2 3">
    <name type="scientific">Leptosia nina</name>
    <dbReference type="NCBI Taxonomy" id="320188"/>
    <lineage>
        <taxon>Eukaryota</taxon>
        <taxon>Metazoa</taxon>
        <taxon>Ecdysozoa</taxon>
        <taxon>Arthropoda</taxon>
        <taxon>Hexapoda</taxon>
        <taxon>Insecta</taxon>
        <taxon>Pterygota</taxon>
        <taxon>Neoptera</taxon>
        <taxon>Endopterygota</taxon>
        <taxon>Lepidoptera</taxon>
        <taxon>Glossata</taxon>
        <taxon>Ditrysia</taxon>
        <taxon>Papilionoidea</taxon>
        <taxon>Pieridae</taxon>
        <taxon>Pierinae</taxon>
        <taxon>Leptosia</taxon>
    </lineage>
</organism>
<name>A0AAV1J8N3_9NEOP</name>
<evidence type="ECO:0000313" key="3">
    <source>
        <dbReference type="Proteomes" id="UP001497472"/>
    </source>
</evidence>
<feature type="domain" description="G-patch" evidence="1">
    <location>
        <begin position="27"/>
        <end position="73"/>
    </location>
</feature>
<dbReference type="SMART" id="SM00443">
    <property type="entry name" value="G_patch"/>
    <property type="match status" value="1"/>
</dbReference>
<reference evidence="2 3" key="1">
    <citation type="submission" date="2023-11" db="EMBL/GenBank/DDBJ databases">
        <authorList>
            <person name="Okamura Y."/>
        </authorList>
    </citation>
    <scope>NUCLEOTIDE SEQUENCE [LARGE SCALE GENOMIC DNA]</scope>
</reference>
<dbReference type="Pfam" id="PF01585">
    <property type="entry name" value="G-patch"/>
    <property type="match status" value="1"/>
</dbReference>
<dbReference type="GO" id="GO:0003676">
    <property type="term" value="F:nucleic acid binding"/>
    <property type="evidence" value="ECO:0007669"/>
    <property type="project" value="InterPro"/>
</dbReference>
<dbReference type="InterPro" id="IPR000467">
    <property type="entry name" value="G_patch_dom"/>
</dbReference>
<dbReference type="PROSITE" id="PS50174">
    <property type="entry name" value="G_PATCH"/>
    <property type="match status" value="1"/>
</dbReference>
<dbReference type="AlphaFoldDB" id="A0AAV1J8N3"/>
<evidence type="ECO:0000313" key="2">
    <source>
        <dbReference type="EMBL" id="CAK1545498.1"/>
    </source>
</evidence>
<dbReference type="InterPro" id="IPR050656">
    <property type="entry name" value="PINX1"/>
</dbReference>
<dbReference type="PANTHER" id="PTHR23149:SF27">
    <property type="entry name" value="PIN2_TERF1-INTERACTING TELOMERASE INHIBITOR 1"/>
    <property type="match status" value="1"/>
</dbReference>
<gene>
    <name evidence="2" type="ORF">LNINA_LOCUS5143</name>
</gene>
<proteinExistence type="predicted"/>
<keyword evidence="3" id="KW-1185">Reference proteome</keyword>
<dbReference type="GO" id="GO:0005730">
    <property type="term" value="C:nucleolus"/>
    <property type="evidence" value="ECO:0007669"/>
    <property type="project" value="TreeGrafter"/>
</dbReference>
<dbReference type="GO" id="GO:0010521">
    <property type="term" value="F:telomerase inhibitor activity"/>
    <property type="evidence" value="ECO:0007669"/>
    <property type="project" value="TreeGrafter"/>
</dbReference>
<dbReference type="EMBL" id="CAVLEF010000007">
    <property type="protein sequence ID" value="CAK1545498.1"/>
    <property type="molecule type" value="Genomic_DNA"/>
</dbReference>
<sequence>MAMLAEPRRKQKIINLRAKNNAWSNDANKFGQRMLEKMGWSSGKGLGAKENGIVEHVIAKYKNDDKGLGYTDKNDQWTKHENDFNAILANLSTDNDKQNEVLHSGVSLEVKSKKKQSPHPLS</sequence>
<dbReference type="Proteomes" id="UP001497472">
    <property type="component" value="Unassembled WGS sequence"/>
</dbReference>
<accession>A0AAV1J8N3</accession>
<evidence type="ECO:0000259" key="1">
    <source>
        <dbReference type="PROSITE" id="PS50174"/>
    </source>
</evidence>